<keyword evidence="1" id="KW-0175">Coiled coil</keyword>
<evidence type="ECO:0000313" key="3">
    <source>
        <dbReference type="EMBL" id="EKX36507.1"/>
    </source>
</evidence>
<dbReference type="KEGG" id="gtt:GUITHDRAFT_117286"/>
<evidence type="ECO:0000256" key="2">
    <source>
        <dbReference type="SAM" id="MobiDB-lite"/>
    </source>
</evidence>
<dbReference type="PaxDb" id="55529-EKX36507"/>
<dbReference type="RefSeq" id="XP_005823487.1">
    <property type="nucleotide sequence ID" value="XM_005823430.1"/>
</dbReference>
<sequence>MPDQLKASLENLTRQVEDLRQKHNTSVLTMSNSLEELTANFARDIPIPRASPPGVQGVNKDIGDVTAKLLTNEQRVQDLAQTVQQMQDSNRDIMTKLDLLIARPPVVESHVPSSQTFPFDSKEEAGMRGNLAAADGDEVHAGNCQDTSPQLKPLLRPPEQQQELGERAASSCDQRPRSPILVSDDEDQQAGSSNDHSQRITTSRSCCPAGSTSSGSRLPLTSCRCQSDPFTSSSALRVWPAAASPDARTQGLSLAGPAAAGDSKASIKSEGRQGQAFHTPQTGRMGSGFGVSSSSPQREREALRSRVTGRKRERQIDSQKETEATGSSSSSSQAPGAAPCKRIRTPTERFVPQPTSHYQRAPPRPRRQPLDEAMVKKLDAKELMLLLLQCYMRARTNHISCDDFKEHVWTESLLEVWKTRIQSVLPSALIDTLRDQRSSVVACQFVDTKENRASWYIGKVSSDPHPQRIRVAFTDGDVQEYDLNQEVRSMGDAPREEEDSECFQVFLDAEMAKLEEFEPEVRAFLVSGTLFG</sequence>
<dbReference type="EnsemblProtists" id="EKX36507">
    <property type="protein sequence ID" value="EKX36507"/>
    <property type="gene ID" value="GUITHDRAFT_117286"/>
</dbReference>
<proteinExistence type="predicted"/>
<dbReference type="AlphaFoldDB" id="L1IK64"/>
<protein>
    <submittedName>
        <fullName evidence="3 4">Uncharacterized protein</fullName>
    </submittedName>
</protein>
<reference evidence="3 5" key="1">
    <citation type="journal article" date="2012" name="Nature">
        <title>Algal genomes reveal evolutionary mosaicism and the fate of nucleomorphs.</title>
        <authorList>
            <consortium name="DOE Joint Genome Institute"/>
            <person name="Curtis B.A."/>
            <person name="Tanifuji G."/>
            <person name="Burki F."/>
            <person name="Gruber A."/>
            <person name="Irimia M."/>
            <person name="Maruyama S."/>
            <person name="Arias M.C."/>
            <person name="Ball S.G."/>
            <person name="Gile G.H."/>
            <person name="Hirakawa Y."/>
            <person name="Hopkins J.F."/>
            <person name="Kuo A."/>
            <person name="Rensing S.A."/>
            <person name="Schmutz J."/>
            <person name="Symeonidi A."/>
            <person name="Elias M."/>
            <person name="Eveleigh R.J."/>
            <person name="Herman E.K."/>
            <person name="Klute M.J."/>
            <person name="Nakayama T."/>
            <person name="Obornik M."/>
            <person name="Reyes-Prieto A."/>
            <person name="Armbrust E.V."/>
            <person name="Aves S.J."/>
            <person name="Beiko R.G."/>
            <person name="Coutinho P."/>
            <person name="Dacks J.B."/>
            <person name="Durnford D.G."/>
            <person name="Fast N.M."/>
            <person name="Green B.R."/>
            <person name="Grisdale C.J."/>
            <person name="Hempel F."/>
            <person name="Henrissat B."/>
            <person name="Hoppner M.P."/>
            <person name="Ishida K."/>
            <person name="Kim E."/>
            <person name="Koreny L."/>
            <person name="Kroth P.G."/>
            <person name="Liu Y."/>
            <person name="Malik S.B."/>
            <person name="Maier U.G."/>
            <person name="McRose D."/>
            <person name="Mock T."/>
            <person name="Neilson J.A."/>
            <person name="Onodera N.T."/>
            <person name="Poole A.M."/>
            <person name="Pritham E.J."/>
            <person name="Richards T.A."/>
            <person name="Rocap G."/>
            <person name="Roy S.W."/>
            <person name="Sarai C."/>
            <person name="Schaack S."/>
            <person name="Shirato S."/>
            <person name="Slamovits C.H."/>
            <person name="Spencer D.F."/>
            <person name="Suzuki S."/>
            <person name="Worden A.Z."/>
            <person name="Zauner S."/>
            <person name="Barry K."/>
            <person name="Bell C."/>
            <person name="Bharti A.K."/>
            <person name="Crow J.A."/>
            <person name="Grimwood J."/>
            <person name="Kramer R."/>
            <person name="Lindquist E."/>
            <person name="Lucas S."/>
            <person name="Salamov A."/>
            <person name="McFadden G.I."/>
            <person name="Lane C.E."/>
            <person name="Keeling P.J."/>
            <person name="Gray M.W."/>
            <person name="Grigoriev I.V."/>
            <person name="Archibald J.M."/>
        </authorList>
    </citation>
    <scope>NUCLEOTIDE SEQUENCE</scope>
    <source>
        <strain evidence="3 5">CCMP2712</strain>
    </source>
</reference>
<dbReference type="GeneID" id="17293289"/>
<feature type="coiled-coil region" evidence="1">
    <location>
        <begin position="2"/>
        <end position="29"/>
    </location>
</feature>
<evidence type="ECO:0000313" key="4">
    <source>
        <dbReference type="EnsemblProtists" id="EKX36507"/>
    </source>
</evidence>
<reference evidence="4" key="3">
    <citation type="submission" date="2015-06" db="UniProtKB">
        <authorList>
            <consortium name="EnsemblProtists"/>
        </authorList>
    </citation>
    <scope>IDENTIFICATION</scope>
</reference>
<feature type="region of interest" description="Disordered" evidence="2">
    <location>
        <begin position="244"/>
        <end position="369"/>
    </location>
</feature>
<feature type="compositionally biased region" description="Polar residues" evidence="2">
    <location>
        <begin position="276"/>
        <end position="296"/>
    </location>
</feature>
<gene>
    <name evidence="3" type="ORF">GUITHDRAFT_117286</name>
</gene>
<name>L1IK64_GUITC</name>
<feature type="region of interest" description="Disordered" evidence="2">
    <location>
        <begin position="159"/>
        <end position="221"/>
    </location>
</feature>
<accession>L1IK64</accession>
<evidence type="ECO:0000313" key="5">
    <source>
        <dbReference type="Proteomes" id="UP000011087"/>
    </source>
</evidence>
<keyword evidence="5" id="KW-1185">Reference proteome</keyword>
<dbReference type="Proteomes" id="UP000011087">
    <property type="component" value="Unassembled WGS sequence"/>
</dbReference>
<reference evidence="5" key="2">
    <citation type="submission" date="2012-11" db="EMBL/GenBank/DDBJ databases">
        <authorList>
            <person name="Kuo A."/>
            <person name="Curtis B.A."/>
            <person name="Tanifuji G."/>
            <person name="Burki F."/>
            <person name="Gruber A."/>
            <person name="Irimia M."/>
            <person name="Maruyama S."/>
            <person name="Arias M.C."/>
            <person name="Ball S.G."/>
            <person name="Gile G.H."/>
            <person name="Hirakawa Y."/>
            <person name="Hopkins J.F."/>
            <person name="Rensing S.A."/>
            <person name="Schmutz J."/>
            <person name="Symeonidi A."/>
            <person name="Elias M."/>
            <person name="Eveleigh R.J."/>
            <person name="Herman E.K."/>
            <person name="Klute M.J."/>
            <person name="Nakayama T."/>
            <person name="Obornik M."/>
            <person name="Reyes-Prieto A."/>
            <person name="Armbrust E.V."/>
            <person name="Aves S.J."/>
            <person name="Beiko R.G."/>
            <person name="Coutinho P."/>
            <person name="Dacks J.B."/>
            <person name="Durnford D.G."/>
            <person name="Fast N.M."/>
            <person name="Green B.R."/>
            <person name="Grisdale C."/>
            <person name="Hempe F."/>
            <person name="Henrissat B."/>
            <person name="Hoppner M.P."/>
            <person name="Ishida K.-I."/>
            <person name="Kim E."/>
            <person name="Koreny L."/>
            <person name="Kroth P.G."/>
            <person name="Liu Y."/>
            <person name="Malik S.-B."/>
            <person name="Maier U.G."/>
            <person name="McRose D."/>
            <person name="Mock T."/>
            <person name="Neilson J.A."/>
            <person name="Onodera N.T."/>
            <person name="Poole A.M."/>
            <person name="Pritham E.J."/>
            <person name="Richards T.A."/>
            <person name="Rocap G."/>
            <person name="Roy S.W."/>
            <person name="Sarai C."/>
            <person name="Schaack S."/>
            <person name="Shirato S."/>
            <person name="Slamovits C.H."/>
            <person name="Spencer D.F."/>
            <person name="Suzuki S."/>
            <person name="Worden A.Z."/>
            <person name="Zauner S."/>
            <person name="Barry K."/>
            <person name="Bell C."/>
            <person name="Bharti A.K."/>
            <person name="Crow J.A."/>
            <person name="Grimwood J."/>
            <person name="Kramer R."/>
            <person name="Lindquist E."/>
            <person name="Lucas S."/>
            <person name="Salamov A."/>
            <person name="McFadden G.I."/>
            <person name="Lane C.E."/>
            <person name="Keeling P.J."/>
            <person name="Gray M.W."/>
            <person name="Grigoriev I.V."/>
            <person name="Archibald J.M."/>
        </authorList>
    </citation>
    <scope>NUCLEOTIDE SEQUENCE</scope>
    <source>
        <strain evidence="5">CCMP2712</strain>
    </source>
</reference>
<feature type="compositionally biased region" description="Polar residues" evidence="2">
    <location>
        <begin position="189"/>
        <end position="216"/>
    </location>
</feature>
<evidence type="ECO:0000256" key="1">
    <source>
        <dbReference type="SAM" id="Coils"/>
    </source>
</evidence>
<dbReference type="HOGENOM" id="CLU_512376_0_0_1"/>
<feature type="compositionally biased region" description="Basic and acidic residues" evidence="2">
    <location>
        <begin position="314"/>
        <end position="323"/>
    </location>
</feature>
<dbReference type="EMBL" id="JH993072">
    <property type="protein sequence ID" value="EKX36507.1"/>
    <property type="molecule type" value="Genomic_DNA"/>
</dbReference>
<organism evidence="3">
    <name type="scientific">Guillardia theta (strain CCMP2712)</name>
    <name type="common">Cryptophyte</name>
    <dbReference type="NCBI Taxonomy" id="905079"/>
    <lineage>
        <taxon>Eukaryota</taxon>
        <taxon>Cryptophyceae</taxon>
        <taxon>Pyrenomonadales</taxon>
        <taxon>Geminigeraceae</taxon>
        <taxon>Guillardia</taxon>
    </lineage>
</organism>